<dbReference type="InterPro" id="IPR055309">
    <property type="entry name" value="Znf318-like"/>
</dbReference>
<feature type="compositionally biased region" description="Basic and acidic residues" evidence="1">
    <location>
        <begin position="531"/>
        <end position="563"/>
    </location>
</feature>
<protein>
    <recommendedName>
        <fullName evidence="2">U1-type domain-containing protein</fullName>
    </recommendedName>
</protein>
<dbReference type="GO" id="GO:0045892">
    <property type="term" value="P:negative regulation of DNA-templated transcription"/>
    <property type="evidence" value="ECO:0007669"/>
    <property type="project" value="TreeGrafter"/>
</dbReference>
<evidence type="ECO:0000313" key="3">
    <source>
        <dbReference type="EMBL" id="KAH8030179.1"/>
    </source>
</evidence>
<evidence type="ECO:0000313" key="4">
    <source>
        <dbReference type="Proteomes" id="UP000821866"/>
    </source>
</evidence>
<feature type="compositionally biased region" description="Pro residues" evidence="1">
    <location>
        <begin position="262"/>
        <end position="278"/>
    </location>
</feature>
<feature type="region of interest" description="Disordered" evidence="1">
    <location>
        <begin position="531"/>
        <end position="737"/>
    </location>
</feature>
<feature type="compositionally biased region" description="Polar residues" evidence="1">
    <location>
        <begin position="14"/>
        <end position="28"/>
    </location>
</feature>
<dbReference type="PANTHER" id="PTHR15577:SF2">
    <property type="entry name" value="ZINC FINGER PROTEIN 318"/>
    <property type="match status" value="1"/>
</dbReference>
<feature type="compositionally biased region" description="Pro residues" evidence="1">
    <location>
        <begin position="230"/>
        <end position="247"/>
    </location>
</feature>
<dbReference type="VEuPathDB" id="VectorBase:LOC119163955"/>
<feature type="compositionally biased region" description="Basic and acidic residues" evidence="1">
    <location>
        <begin position="435"/>
        <end position="445"/>
    </location>
</feature>
<feature type="compositionally biased region" description="Low complexity" evidence="1">
    <location>
        <begin position="628"/>
        <end position="640"/>
    </location>
</feature>
<feature type="compositionally biased region" description="Low complexity" evidence="1">
    <location>
        <begin position="77"/>
        <end position="88"/>
    </location>
</feature>
<proteinExistence type="predicted"/>
<feature type="compositionally biased region" description="Low complexity" evidence="1">
    <location>
        <begin position="728"/>
        <end position="737"/>
    </location>
</feature>
<feature type="compositionally biased region" description="Basic and acidic residues" evidence="1">
    <location>
        <begin position="43"/>
        <end position="67"/>
    </location>
</feature>
<gene>
    <name evidence="3" type="ORF">HPB51_006611</name>
</gene>
<dbReference type="Proteomes" id="UP000821866">
    <property type="component" value="Chromosome 3"/>
</dbReference>
<feature type="compositionally biased region" description="Basic residues" evidence="1">
    <location>
        <begin position="89"/>
        <end position="105"/>
    </location>
</feature>
<dbReference type="GO" id="GO:0005654">
    <property type="term" value="C:nucleoplasm"/>
    <property type="evidence" value="ECO:0007669"/>
    <property type="project" value="TreeGrafter"/>
</dbReference>
<dbReference type="GO" id="GO:0008270">
    <property type="term" value="F:zinc ion binding"/>
    <property type="evidence" value="ECO:0007669"/>
    <property type="project" value="InterPro"/>
</dbReference>
<feature type="compositionally biased region" description="Low complexity" evidence="1">
    <location>
        <begin position="138"/>
        <end position="154"/>
    </location>
</feature>
<feature type="compositionally biased region" description="Basic and acidic residues" evidence="1">
    <location>
        <begin position="571"/>
        <end position="592"/>
    </location>
</feature>
<feature type="domain" description="U1-type" evidence="2">
    <location>
        <begin position="471"/>
        <end position="505"/>
    </location>
</feature>
<feature type="compositionally biased region" description="Polar residues" evidence="1">
    <location>
        <begin position="947"/>
        <end position="977"/>
    </location>
</feature>
<reference evidence="3" key="1">
    <citation type="journal article" date="2020" name="Cell">
        <title>Large-Scale Comparative Analyses of Tick Genomes Elucidate Their Genetic Diversity and Vector Capacities.</title>
        <authorList>
            <consortium name="Tick Genome and Microbiome Consortium (TIGMIC)"/>
            <person name="Jia N."/>
            <person name="Wang J."/>
            <person name="Shi W."/>
            <person name="Du L."/>
            <person name="Sun Y."/>
            <person name="Zhan W."/>
            <person name="Jiang J.F."/>
            <person name="Wang Q."/>
            <person name="Zhang B."/>
            <person name="Ji P."/>
            <person name="Bell-Sakyi L."/>
            <person name="Cui X.M."/>
            <person name="Yuan T.T."/>
            <person name="Jiang B.G."/>
            <person name="Yang W.F."/>
            <person name="Lam T.T."/>
            <person name="Chang Q.C."/>
            <person name="Ding S.J."/>
            <person name="Wang X.J."/>
            <person name="Zhu J.G."/>
            <person name="Ruan X.D."/>
            <person name="Zhao L."/>
            <person name="Wei J.T."/>
            <person name="Ye R.Z."/>
            <person name="Que T.C."/>
            <person name="Du C.H."/>
            <person name="Zhou Y.H."/>
            <person name="Cheng J.X."/>
            <person name="Dai P.F."/>
            <person name="Guo W.B."/>
            <person name="Han X.H."/>
            <person name="Huang E.J."/>
            <person name="Li L.F."/>
            <person name="Wei W."/>
            <person name="Gao Y.C."/>
            <person name="Liu J.Z."/>
            <person name="Shao H.Z."/>
            <person name="Wang X."/>
            <person name="Wang C.C."/>
            <person name="Yang T.C."/>
            <person name="Huo Q.B."/>
            <person name="Li W."/>
            <person name="Chen H.Y."/>
            <person name="Chen S.E."/>
            <person name="Zhou L.G."/>
            <person name="Ni X.B."/>
            <person name="Tian J.H."/>
            <person name="Sheng Y."/>
            <person name="Liu T."/>
            <person name="Pan Y.S."/>
            <person name="Xia L.Y."/>
            <person name="Li J."/>
            <person name="Zhao F."/>
            <person name="Cao W.C."/>
        </authorList>
    </citation>
    <scope>NUCLEOTIDE SEQUENCE</scope>
    <source>
        <strain evidence="3">Rmic-2018</strain>
    </source>
</reference>
<feature type="region of interest" description="Disordered" evidence="1">
    <location>
        <begin position="1"/>
        <end position="289"/>
    </location>
</feature>
<feature type="region of interest" description="Disordered" evidence="1">
    <location>
        <begin position="426"/>
        <end position="446"/>
    </location>
</feature>
<sequence>MDSWKASQRHRTPSPEQSSPPVSRTTKQSTKEPMLGYSSIESMKQELRELKMMLSREKEAKEESYERKRPRTPSDAGSYSRGGRSPSPIKRRRESYSPVHRRRGRSPIDSYRRPSPPSYRRERRESPYYRGAATPSARRYSPSPGRSLSPSSDRSMGKRWSPSPPPRTPRHRRPEARTPGRRWSPESPPPRPRRSSMERTPKHSSSQAAYYQGSSQSGQQPSYYDSSQPSGPPLVPPPNLSVPPPNYPMNAAPPQAPYFAGYPPPAQAPPDFSYPPPSAQQQQTGHRSNLRVVPLQSVDNAVKEERSFSPVNIKQEEKVIPKKLQPVAQEEIDNYLSLVEAKDSHREKLSLLKQELVRISKIQNELMRRRQHKRDGHRDPALLESSSMYEDVKKQVIEVNGQMEEVARKIFKVSQRVKMEAIAYKKQQEEQATPSHERPWADLEKPAPPANQKFHRTIVSNVKGVQFLVGISGYYCKLCKVMSGDSAMARNHLHSLEHNQNYTKYILLNPFYERRWKMEKDIALVSAIKEEKEKQEKEKEKQEKDREKDKSRSRSRSPSDRSFSKRHKSSRKEEQEKIRRKNEELQKQERENSASVKELDDSETSPKKGAMSTSPPPSRALSGGSAIKLKLLKGQKLQKQPPKPTPVVIIGKAPCFRPSFLSGKSKVGGASNAATKQEESKPYGPALPPNLASASDANLVEEAKKNEAAMEIPLPDPASESQAPAQSPVTTIEENTATTTAATVNTATTAVAPAPAVSVTQAPRKQALKSGVVAKVTLLPGVPKATMTEEDMDLKLLGIERDDIQPIAPVKPPPAYGPVPPSAVQLPNLSVPPPMFPVPPPKRTLLPLPQYLASVPPPTLASLNVPPPTASGLPLAISSTTVALEGALEIVPESVTEVAAAKVPEPITQALQSDEPHEVAVADIVQVAAGSSLAVSSADVALESSAQPVTEQSSETVTGKSPKPTTQYGALQSQEPQEVTVPEGVSPLVTGSSHATSSTYVALENNATEPVTELGSEAVTVKPSEPTAQGEALQSNEFRDTAEPGRVPSIADDISLAISESFVGTTKAAMPSCATESEEKTEETLNACVSIQQQVSVYASPSHEREVAPYPSFPTQANAEHATASSVSEKVSGSYMSTQELHRKEMGDLVDSEVMEQCEPGSSAVQEQHVSAAAIEANKVDISIEGSNTSTSGMVGDELYHTAPSFDSAKIAMCLSDSAPLSSYFNLRVGPTSIEASQERVSAKTQRTCFQPEDFSAGKNVTANLSLTSKTNTVEGVSSAA</sequence>
<keyword evidence="4" id="KW-1185">Reference proteome</keyword>
<dbReference type="EMBL" id="JABSTU010000005">
    <property type="protein sequence ID" value="KAH8030179.1"/>
    <property type="molecule type" value="Genomic_DNA"/>
</dbReference>
<comment type="caution">
    <text evidence="3">The sequence shown here is derived from an EMBL/GenBank/DDBJ whole genome shotgun (WGS) entry which is preliminary data.</text>
</comment>
<dbReference type="PANTHER" id="PTHR15577">
    <property type="entry name" value="ZINC FINGER CONTAINING PROTEIN"/>
    <property type="match status" value="1"/>
</dbReference>
<feature type="region of interest" description="Disordered" evidence="1">
    <location>
        <begin position="944"/>
        <end position="993"/>
    </location>
</feature>
<evidence type="ECO:0000256" key="1">
    <source>
        <dbReference type="SAM" id="MobiDB-lite"/>
    </source>
</evidence>
<evidence type="ECO:0000259" key="2">
    <source>
        <dbReference type="SMART" id="SM00451"/>
    </source>
</evidence>
<organism evidence="3 4">
    <name type="scientific">Rhipicephalus microplus</name>
    <name type="common">Cattle tick</name>
    <name type="synonym">Boophilus microplus</name>
    <dbReference type="NCBI Taxonomy" id="6941"/>
    <lineage>
        <taxon>Eukaryota</taxon>
        <taxon>Metazoa</taxon>
        <taxon>Ecdysozoa</taxon>
        <taxon>Arthropoda</taxon>
        <taxon>Chelicerata</taxon>
        <taxon>Arachnida</taxon>
        <taxon>Acari</taxon>
        <taxon>Parasitiformes</taxon>
        <taxon>Ixodida</taxon>
        <taxon>Ixodoidea</taxon>
        <taxon>Ixodidae</taxon>
        <taxon>Rhipicephalinae</taxon>
        <taxon>Rhipicephalus</taxon>
        <taxon>Boophilus</taxon>
    </lineage>
</organism>
<dbReference type="GO" id="GO:0045893">
    <property type="term" value="P:positive regulation of DNA-templated transcription"/>
    <property type="evidence" value="ECO:0007669"/>
    <property type="project" value="TreeGrafter"/>
</dbReference>
<dbReference type="SMART" id="SM00451">
    <property type="entry name" value="ZnF_U1"/>
    <property type="match status" value="1"/>
</dbReference>
<name>A0A9J6E6F5_RHIMP</name>
<reference evidence="3" key="2">
    <citation type="submission" date="2021-09" db="EMBL/GenBank/DDBJ databases">
        <authorList>
            <person name="Jia N."/>
            <person name="Wang J."/>
            <person name="Shi W."/>
            <person name="Du L."/>
            <person name="Sun Y."/>
            <person name="Zhan W."/>
            <person name="Jiang J."/>
            <person name="Wang Q."/>
            <person name="Zhang B."/>
            <person name="Ji P."/>
            <person name="Sakyi L.B."/>
            <person name="Cui X."/>
            <person name="Yuan T."/>
            <person name="Jiang B."/>
            <person name="Yang W."/>
            <person name="Lam T.T.-Y."/>
            <person name="Chang Q."/>
            <person name="Ding S."/>
            <person name="Wang X."/>
            <person name="Zhu J."/>
            <person name="Ruan X."/>
            <person name="Zhao L."/>
            <person name="Wei J."/>
            <person name="Que T."/>
            <person name="Du C."/>
            <person name="Cheng J."/>
            <person name="Dai P."/>
            <person name="Han X."/>
            <person name="Huang E."/>
            <person name="Gao Y."/>
            <person name="Liu J."/>
            <person name="Shao H."/>
            <person name="Ye R."/>
            <person name="Li L."/>
            <person name="Wei W."/>
            <person name="Wang X."/>
            <person name="Wang C."/>
            <person name="Huo Q."/>
            <person name="Li W."/>
            <person name="Guo W."/>
            <person name="Chen H."/>
            <person name="Chen S."/>
            <person name="Zhou L."/>
            <person name="Zhou L."/>
            <person name="Ni X."/>
            <person name="Tian J."/>
            <person name="Zhou Y."/>
            <person name="Sheng Y."/>
            <person name="Liu T."/>
            <person name="Pan Y."/>
            <person name="Xia L."/>
            <person name="Li J."/>
            <person name="Zhao F."/>
            <person name="Cao W."/>
        </authorList>
    </citation>
    <scope>NUCLEOTIDE SEQUENCE</scope>
    <source>
        <strain evidence="3">Rmic-2018</strain>
        <tissue evidence="3">Larvae</tissue>
    </source>
</reference>
<dbReference type="GO" id="GO:0003676">
    <property type="term" value="F:nucleic acid binding"/>
    <property type="evidence" value="ECO:0007669"/>
    <property type="project" value="InterPro"/>
</dbReference>
<feature type="compositionally biased region" description="Low complexity" evidence="1">
    <location>
        <begin position="204"/>
        <end position="229"/>
    </location>
</feature>
<accession>A0A9J6E6F5</accession>
<dbReference type="InterPro" id="IPR003604">
    <property type="entry name" value="Matrin/U1-like-C_Znf_C2H2"/>
</dbReference>